<gene>
    <name evidence="3" type="ORF">MG3_01467</name>
</gene>
<evidence type="ECO:0000313" key="4">
    <source>
        <dbReference type="Proteomes" id="UP000030161"/>
    </source>
</evidence>
<dbReference type="InterPro" id="IPR050300">
    <property type="entry name" value="GDXG_lipolytic_enzyme"/>
</dbReference>
<dbReference type="PANTHER" id="PTHR48081">
    <property type="entry name" value="AB HYDROLASE SUPERFAMILY PROTEIN C4A8.06C"/>
    <property type="match status" value="1"/>
</dbReference>
<keyword evidence="1" id="KW-0378">Hydrolase</keyword>
<dbReference type="PANTHER" id="PTHR48081:SF31">
    <property type="entry name" value="STERYL ACETYL HYDROLASE MUG81-RELATED"/>
    <property type="match status" value="1"/>
</dbReference>
<evidence type="ECO:0000256" key="2">
    <source>
        <dbReference type="SAM" id="SignalP"/>
    </source>
</evidence>
<dbReference type="EMBL" id="AJIX01000010">
    <property type="protein sequence ID" value="KGR15875.1"/>
    <property type="molecule type" value="Genomic_DNA"/>
</dbReference>
<evidence type="ECO:0008006" key="5">
    <source>
        <dbReference type="Google" id="ProtNLM"/>
    </source>
</evidence>
<organism evidence="3 4">
    <name type="scientific">Candida albicans P78048</name>
    <dbReference type="NCBI Taxonomy" id="1094989"/>
    <lineage>
        <taxon>Eukaryota</taxon>
        <taxon>Fungi</taxon>
        <taxon>Dikarya</taxon>
        <taxon>Ascomycota</taxon>
        <taxon>Saccharomycotina</taxon>
        <taxon>Pichiomycetes</taxon>
        <taxon>Debaryomycetaceae</taxon>
        <taxon>Candida/Lodderomyces clade</taxon>
        <taxon>Candida</taxon>
    </lineage>
</organism>
<dbReference type="SMR" id="A0AB34PXH7"/>
<keyword evidence="2" id="KW-0732">Signal</keyword>
<name>A0AB34PXH7_CANAX</name>
<dbReference type="Gene3D" id="3.40.50.1820">
    <property type="entry name" value="alpha/beta hydrolase"/>
    <property type="match status" value="1"/>
</dbReference>
<dbReference type="Proteomes" id="UP000030161">
    <property type="component" value="Unassembled WGS sequence"/>
</dbReference>
<comment type="caution">
    <text evidence="3">The sequence shown here is derived from an EMBL/GenBank/DDBJ whole genome shotgun (WGS) entry which is preliminary data.</text>
</comment>
<sequence>MHGTMITIDFFLKLVTLPYTVTKTVLQYYTVGTPYSRTNQEFRNSLWKNVLLSVQYHVSGNYKKENIKAVIYQPIDKVIAKFKTHPLASGLAHFGEKFDEYSYWIHKADTQGKVLIYIHGGGYLLNMFESQFVFVSALHYALDDHAAENTSILVVDYSLTMFDNVYPTQLYEHLVTYNNLVAQGYKDILLLGDSAGAHMSLSLARAIAYPEEAKQQLQQYNVSLDLPQPQALILVSPWVQPCTTPKLPPRHGCDVWGDLGAQDTSMGELYAGDNDKSFINNFLTFTNTNWDEHWKEVEALNGNTLMIVGEREVLRDGVDDFYNIIKGGVEYYTEPGGIHAGLVYVECLDYISKQGAERAIKGDFKDKFAYNLVAKFINERV</sequence>
<dbReference type="SUPFAM" id="SSF53474">
    <property type="entry name" value="alpha/beta-Hydrolases"/>
    <property type="match status" value="1"/>
</dbReference>
<feature type="chain" id="PRO_5044255997" description="Alpha/beta hydrolase fold-3 domain-containing protein" evidence="2">
    <location>
        <begin position="23"/>
        <end position="381"/>
    </location>
</feature>
<protein>
    <recommendedName>
        <fullName evidence="5">Alpha/beta hydrolase fold-3 domain-containing protein</fullName>
    </recommendedName>
</protein>
<dbReference type="InterPro" id="IPR029058">
    <property type="entry name" value="AB_hydrolase_fold"/>
</dbReference>
<dbReference type="GO" id="GO:0016787">
    <property type="term" value="F:hydrolase activity"/>
    <property type="evidence" value="ECO:0007669"/>
    <property type="project" value="UniProtKB-KW"/>
</dbReference>
<dbReference type="Pfam" id="PF10340">
    <property type="entry name" value="Say1_Mug180"/>
    <property type="match status" value="1"/>
</dbReference>
<evidence type="ECO:0000313" key="3">
    <source>
        <dbReference type="EMBL" id="KGR15875.1"/>
    </source>
</evidence>
<feature type="signal peptide" evidence="2">
    <location>
        <begin position="1"/>
        <end position="22"/>
    </location>
</feature>
<evidence type="ECO:0000256" key="1">
    <source>
        <dbReference type="ARBA" id="ARBA00022801"/>
    </source>
</evidence>
<dbReference type="AlphaFoldDB" id="A0AB34PXH7"/>
<reference evidence="3 4" key="1">
    <citation type="submission" date="2013-12" db="EMBL/GenBank/DDBJ databases">
        <title>The Genome Sequence of Candida albicans P78048.</title>
        <authorList>
            <consortium name="The Broad Institute Genome Sequencing Platform"/>
            <consortium name="The Broad Institute Genome Sequencing Center for Infectious Disease"/>
            <person name="Cuomo C."/>
            <person name="Bennett R."/>
            <person name="Hirakawa M."/>
            <person name="Noverr M."/>
            <person name="Mitchell A."/>
            <person name="Young S.K."/>
            <person name="Zeng Q."/>
            <person name="Gargeya S."/>
            <person name="Fitzgerald M."/>
            <person name="Abouelleil A."/>
            <person name="Alvarado L."/>
            <person name="Berlin A.M."/>
            <person name="Chapman S.B."/>
            <person name="Dewar J."/>
            <person name="Goldberg J."/>
            <person name="Griggs A."/>
            <person name="Gujja S."/>
            <person name="Hansen M."/>
            <person name="Howarth C."/>
            <person name="Imamovic A."/>
            <person name="Larimer J."/>
            <person name="McCowan C."/>
            <person name="Murphy C."/>
            <person name="Pearson M."/>
            <person name="Priest M."/>
            <person name="Roberts A."/>
            <person name="Saif S."/>
            <person name="Shea T."/>
            <person name="Sykes S."/>
            <person name="Wortman J."/>
            <person name="Nusbaum C."/>
            <person name="Birren B."/>
        </authorList>
    </citation>
    <scope>NUCLEOTIDE SEQUENCE [LARGE SCALE GENOMIC DNA]</scope>
    <source>
        <strain evidence="3 4">P78048</strain>
    </source>
</reference>
<proteinExistence type="predicted"/>
<dbReference type="InterPro" id="IPR019436">
    <property type="entry name" value="Say1-like"/>
</dbReference>
<accession>A0AB34PXH7</accession>